<organism evidence="11 12">
    <name type="scientific">Ciceribacter selenitireducens ATCC BAA-1503</name>
    <dbReference type="NCBI Taxonomy" id="1336235"/>
    <lineage>
        <taxon>Bacteria</taxon>
        <taxon>Pseudomonadati</taxon>
        <taxon>Pseudomonadota</taxon>
        <taxon>Alphaproteobacteria</taxon>
        <taxon>Hyphomicrobiales</taxon>
        <taxon>Rhizobiaceae</taxon>
        <taxon>Ciceribacter</taxon>
    </lineage>
</organism>
<dbReference type="InterPro" id="IPR014445">
    <property type="entry name" value="Gln-dep_NAD_synthase"/>
</dbReference>
<feature type="binding site" evidence="7">
    <location>
        <position position="405"/>
    </location>
    <ligand>
        <name>ATP</name>
        <dbReference type="ChEBI" id="CHEBI:30616"/>
    </ligand>
</feature>
<evidence type="ECO:0000256" key="8">
    <source>
        <dbReference type="PIRNR" id="PIRNR006630"/>
    </source>
</evidence>
<dbReference type="PROSITE" id="PS50263">
    <property type="entry name" value="CN_HYDROLASE"/>
    <property type="match status" value="1"/>
</dbReference>
<evidence type="ECO:0000313" key="11">
    <source>
        <dbReference type="EMBL" id="SSC66492.1"/>
    </source>
</evidence>
<dbReference type="NCBIfam" id="NF010588">
    <property type="entry name" value="PRK13981.1"/>
    <property type="match status" value="1"/>
</dbReference>
<keyword evidence="3 7" id="KW-0436">Ligase</keyword>
<keyword evidence="4 7" id="KW-0547">Nucleotide-binding</keyword>
<feature type="binding site" evidence="7">
    <location>
        <position position="529"/>
    </location>
    <ligand>
        <name>deamido-NAD(+)</name>
        <dbReference type="ChEBI" id="CHEBI:58437"/>
        <note>ligand shared between two neighboring subunits</note>
    </ligand>
</feature>
<comment type="pathway">
    <text evidence="1 7 8">Cofactor biosynthesis; NAD(+) biosynthesis; NAD(+) from deamido-NAD(+) (L-Gln route): step 1/1.</text>
</comment>
<dbReference type="RefSeq" id="WP_115669273.1">
    <property type="nucleotide sequence ID" value="NZ_UEYP01000002.1"/>
</dbReference>
<feature type="active site" description="For glutaminase activity" evidence="7">
    <location>
        <position position="120"/>
    </location>
</feature>
<dbReference type="EC" id="6.3.5.1" evidence="7 8"/>
<feature type="active site" description="Nucleophile; for glutaminase activity" evidence="7">
    <location>
        <position position="156"/>
    </location>
</feature>
<dbReference type="Pfam" id="PF02540">
    <property type="entry name" value="NAD_synthase"/>
    <property type="match status" value="1"/>
</dbReference>
<evidence type="ECO:0000256" key="6">
    <source>
        <dbReference type="ARBA" id="ARBA00023027"/>
    </source>
</evidence>
<dbReference type="AlphaFoldDB" id="A0A376AF92"/>
<feature type="domain" description="CN hydrolase" evidence="10">
    <location>
        <begin position="11"/>
        <end position="253"/>
    </location>
</feature>
<dbReference type="GO" id="GO:0005737">
    <property type="term" value="C:cytoplasm"/>
    <property type="evidence" value="ECO:0007669"/>
    <property type="project" value="InterPro"/>
</dbReference>
<feature type="binding site" evidence="7">
    <location>
        <position position="183"/>
    </location>
    <ligand>
        <name>L-glutamine</name>
        <dbReference type="ChEBI" id="CHEBI:58359"/>
    </ligand>
</feature>
<evidence type="ECO:0000256" key="3">
    <source>
        <dbReference type="ARBA" id="ARBA00022598"/>
    </source>
</evidence>
<evidence type="ECO:0000313" key="12">
    <source>
        <dbReference type="Proteomes" id="UP000254764"/>
    </source>
</evidence>
<dbReference type="STRING" id="1336235.GCA_000518785_00477"/>
<dbReference type="CDD" id="cd00553">
    <property type="entry name" value="NAD_synthase"/>
    <property type="match status" value="1"/>
</dbReference>
<keyword evidence="6 7" id="KW-0520">NAD</keyword>
<protein>
    <recommendedName>
        <fullName evidence="7 8">Glutamine-dependent NAD(+) synthetase</fullName>
        <ecNumber evidence="7 8">6.3.5.1</ecNumber>
    </recommendedName>
    <alternativeName>
        <fullName evidence="7 8">NAD(+) synthase [glutamine-hydrolyzing]</fullName>
    </alternativeName>
</protein>
<evidence type="ECO:0000256" key="9">
    <source>
        <dbReference type="RuleBase" id="RU003811"/>
    </source>
</evidence>
<reference evidence="12" key="1">
    <citation type="submission" date="2018-07" db="EMBL/GenBank/DDBJ databases">
        <authorList>
            <person name="Peiro R."/>
            <person name="Begona"/>
            <person name="Cbmso G."/>
            <person name="Lopez M."/>
            <person name="Gonzalez S."/>
        </authorList>
    </citation>
    <scope>NUCLEOTIDE SEQUENCE [LARGE SCALE GENOMIC DNA]</scope>
</reference>
<gene>
    <name evidence="7" type="primary">nadE</name>
    <name evidence="11" type="ORF">RHIZ70_2200</name>
</gene>
<dbReference type="InterPro" id="IPR003694">
    <property type="entry name" value="NAD_synthase"/>
</dbReference>
<dbReference type="GO" id="GO:0005524">
    <property type="term" value="F:ATP binding"/>
    <property type="evidence" value="ECO:0007669"/>
    <property type="project" value="UniProtKB-UniRule"/>
</dbReference>
<dbReference type="NCBIfam" id="TIGR00552">
    <property type="entry name" value="nadE"/>
    <property type="match status" value="1"/>
</dbReference>
<comment type="similarity">
    <text evidence="2 7 8">In the C-terminal section; belongs to the NAD synthetase family.</text>
</comment>
<feature type="binding site" evidence="7">
    <location>
        <position position="126"/>
    </location>
    <ligand>
        <name>L-glutamine</name>
        <dbReference type="ChEBI" id="CHEBI:58359"/>
    </ligand>
</feature>
<sequence>MSDNQTRPDTLRIAIAQLDPTVGDVAGNLAKAREARAEAASQGADLLLLTELFISGYPPEDLVLKSAFLKACRVAVEQLAAETADGGPGVVIGFPREDEKGRYNSVAVLDGGKVTATRDKIDLPNYGEFDEKRVFIAGEMPGPVNFRGVRIGIPICEDIWGDLGVCETLAESGAEILLVPNGSPYFREKVDIRHQVALKQVIESGLPLIYANQLGGQDELVFDGASFGFNADKTLAYQMSQFESTLSVTTWKRAADGWRCGEGPMSRIPEKEEADYRACVLGFRDYVNKNGFKSVVLGLSGGIDSAICAAIAVDALGEERVRAIMLPYRYTSKESLADAAACAKALGCHYDTVPIGEPVDGFLSALSDMFEGTESGITEENLQSRARGTILMAISNKFGSMVVTTGNKSEMSVGYATLYGDMNGGFNPIKDLYKMQVYALAAWRNAHVPPGALGPSGEVIPANILSKAPSAELRPNQTDQDSLPPYPVLDDILECLVEKEMSVDEIVARGHEIATVHRVEHLLYLAEYKRRQSAPGVKITRKNFGRDRRYPITNRFRDR</sequence>
<dbReference type="HAMAP" id="MF_02090">
    <property type="entry name" value="NadE_glutamine_dep"/>
    <property type="match status" value="1"/>
</dbReference>
<dbReference type="InterPro" id="IPR014729">
    <property type="entry name" value="Rossmann-like_a/b/a_fold"/>
</dbReference>
<feature type="binding site" evidence="7">
    <location>
        <position position="410"/>
    </location>
    <ligand>
        <name>deamido-NAD(+)</name>
        <dbReference type="ChEBI" id="CHEBI:58437"/>
        <note>ligand shared between two neighboring subunits</note>
    </ligand>
</feature>
<feature type="binding site" evidence="7">
    <location>
        <begin position="298"/>
        <end position="305"/>
    </location>
    <ligand>
        <name>ATP</name>
        <dbReference type="ChEBI" id="CHEBI:30616"/>
    </ligand>
</feature>
<dbReference type="PANTHER" id="PTHR23090">
    <property type="entry name" value="NH 3 /GLUTAMINE-DEPENDENT NAD + SYNTHETASE"/>
    <property type="match status" value="1"/>
</dbReference>
<comment type="catalytic activity">
    <reaction evidence="7 8">
        <text>deamido-NAD(+) + L-glutamine + ATP + H2O = L-glutamate + AMP + diphosphate + NAD(+) + H(+)</text>
        <dbReference type="Rhea" id="RHEA:24384"/>
        <dbReference type="ChEBI" id="CHEBI:15377"/>
        <dbReference type="ChEBI" id="CHEBI:15378"/>
        <dbReference type="ChEBI" id="CHEBI:29985"/>
        <dbReference type="ChEBI" id="CHEBI:30616"/>
        <dbReference type="ChEBI" id="CHEBI:33019"/>
        <dbReference type="ChEBI" id="CHEBI:57540"/>
        <dbReference type="ChEBI" id="CHEBI:58359"/>
        <dbReference type="ChEBI" id="CHEBI:58437"/>
        <dbReference type="ChEBI" id="CHEBI:456215"/>
        <dbReference type="EC" id="6.3.5.1"/>
    </reaction>
</comment>
<evidence type="ECO:0000256" key="2">
    <source>
        <dbReference type="ARBA" id="ARBA00007145"/>
    </source>
</evidence>
<dbReference type="OrthoDB" id="9760188at2"/>
<evidence type="ECO:0000256" key="1">
    <source>
        <dbReference type="ARBA" id="ARBA00005188"/>
    </source>
</evidence>
<keyword evidence="12" id="KW-1185">Reference proteome</keyword>
<evidence type="ECO:0000256" key="4">
    <source>
        <dbReference type="ARBA" id="ARBA00022741"/>
    </source>
</evidence>
<dbReference type="SUPFAM" id="SSF52402">
    <property type="entry name" value="Adenine nucleotide alpha hydrolases-like"/>
    <property type="match status" value="1"/>
</dbReference>
<feature type="binding site" evidence="7">
    <location>
        <position position="189"/>
    </location>
    <ligand>
        <name>L-glutamine</name>
        <dbReference type="ChEBI" id="CHEBI:58359"/>
    </ligand>
</feature>
<dbReference type="InterPro" id="IPR003010">
    <property type="entry name" value="C-N_Hydrolase"/>
</dbReference>
<comment type="caution">
    <text evidence="7">Lacks conserved residue(s) required for the propagation of feature annotation.</text>
</comment>
<name>A0A376AF92_9HYPH</name>
<dbReference type="Gene3D" id="3.60.110.10">
    <property type="entry name" value="Carbon-nitrogen hydrolase"/>
    <property type="match status" value="1"/>
</dbReference>
<keyword evidence="5 7" id="KW-0067">ATP-binding</keyword>
<dbReference type="GO" id="GO:0009435">
    <property type="term" value="P:NAD+ biosynthetic process"/>
    <property type="evidence" value="ECO:0007669"/>
    <property type="project" value="UniProtKB-UniRule"/>
</dbReference>
<dbReference type="EMBL" id="UEYP01000002">
    <property type="protein sequence ID" value="SSC66492.1"/>
    <property type="molecule type" value="Genomic_DNA"/>
</dbReference>
<dbReference type="Pfam" id="PF00795">
    <property type="entry name" value="CN_hydrolase"/>
    <property type="match status" value="1"/>
</dbReference>
<dbReference type="CDD" id="cd07570">
    <property type="entry name" value="GAT_Gln-NAD-synth"/>
    <property type="match status" value="1"/>
</dbReference>
<dbReference type="FunFam" id="3.40.50.620:FF:000106">
    <property type="entry name" value="Glutamine-dependent NAD(+) synthetase"/>
    <property type="match status" value="1"/>
</dbReference>
<evidence type="ECO:0000256" key="5">
    <source>
        <dbReference type="ARBA" id="ARBA00022840"/>
    </source>
</evidence>
<dbReference type="UniPathway" id="UPA00253">
    <property type="reaction ID" value="UER00334"/>
</dbReference>
<dbReference type="PANTHER" id="PTHR23090:SF9">
    <property type="entry name" value="GLUTAMINE-DEPENDENT NAD(+) SYNTHETASE"/>
    <property type="match status" value="1"/>
</dbReference>
<feature type="binding site" evidence="7">
    <location>
        <position position="381"/>
    </location>
    <ligand>
        <name>deamido-NAD(+)</name>
        <dbReference type="ChEBI" id="CHEBI:58437"/>
        <note>ligand shared between two neighboring subunits</note>
    </ligand>
</feature>
<dbReference type="GO" id="GO:0003952">
    <property type="term" value="F:NAD+ synthase (glutamine-hydrolyzing) activity"/>
    <property type="evidence" value="ECO:0007669"/>
    <property type="project" value="UniProtKB-UniRule"/>
</dbReference>
<comment type="similarity">
    <text evidence="9">Belongs to the NAD synthetase family.</text>
</comment>
<accession>A0A376AF92</accession>
<evidence type="ECO:0000256" key="7">
    <source>
        <dbReference type="HAMAP-Rule" id="MF_02090"/>
    </source>
</evidence>
<dbReference type="SUPFAM" id="SSF56317">
    <property type="entry name" value="Carbon-nitrogen hydrolase"/>
    <property type="match status" value="1"/>
</dbReference>
<dbReference type="GO" id="GO:0008795">
    <property type="term" value="F:NAD+ synthase activity"/>
    <property type="evidence" value="ECO:0007669"/>
    <property type="project" value="UniProtKB-UniRule"/>
</dbReference>
<feature type="active site" description="Proton acceptor; for glutaminase activity" evidence="7">
    <location>
        <position position="51"/>
    </location>
</feature>
<dbReference type="PIRSF" id="PIRSF006630">
    <property type="entry name" value="NADS_GAT"/>
    <property type="match status" value="1"/>
</dbReference>
<proteinExistence type="inferred from homology"/>
<dbReference type="GO" id="GO:0004359">
    <property type="term" value="F:glutaminase activity"/>
    <property type="evidence" value="ECO:0007669"/>
    <property type="project" value="InterPro"/>
</dbReference>
<dbReference type="InterPro" id="IPR022310">
    <property type="entry name" value="NAD/GMP_synthase"/>
</dbReference>
<dbReference type="Gene3D" id="3.40.50.620">
    <property type="entry name" value="HUPs"/>
    <property type="match status" value="1"/>
</dbReference>
<comment type="function">
    <text evidence="7">Catalyzes the ATP-dependent amidation of deamido-NAD to form NAD. Uses L-glutamine as a nitrogen source.</text>
</comment>
<dbReference type="InterPro" id="IPR036526">
    <property type="entry name" value="C-N_Hydrolase_sf"/>
</dbReference>
<evidence type="ECO:0000259" key="10">
    <source>
        <dbReference type="PROSITE" id="PS50263"/>
    </source>
</evidence>
<dbReference type="Proteomes" id="UP000254764">
    <property type="component" value="Unassembled WGS sequence"/>
</dbReference>